<evidence type="ECO:0000256" key="3">
    <source>
        <dbReference type="ARBA" id="ARBA00022525"/>
    </source>
</evidence>
<dbReference type="InterPro" id="IPR008454">
    <property type="entry name" value="Collagen-bd_Cna-like_B-typ_dom"/>
</dbReference>
<dbReference type="Proteomes" id="UP000187404">
    <property type="component" value="Unassembled WGS sequence"/>
</dbReference>
<evidence type="ECO:0000259" key="9">
    <source>
        <dbReference type="Pfam" id="PF17802"/>
    </source>
</evidence>
<dbReference type="Gene3D" id="2.60.40.10">
    <property type="entry name" value="Immunoglobulins"/>
    <property type="match status" value="1"/>
</dbReference>
<feature type="transmembrane region" description="Helical" evidence="7">
    <location>
        <begin position="42"/>
        <end position="66"/>
    </location>
</feature>
<keyword evidence="7" id="KW-0812">Transmembrane</keyword>
<feature type="domain" description="CNA-B" evidence="8">
    <location>
        <begin position="852"/>
        <end position="935"/>
    </location>
</feature>
<reference evidence="10 11" key="1">
    <citation type="journal article" date="2016" name="Appl. Environ. Microbiol.">
        <title>Function and Phylogeny of Bacterial Butyryl Coenzyme A:Acetate Transferases and Their Diversity in the Proximal Colon of Swine.</title>
        <authorList>
            <person name="Trachsel J."/>
            <person name="Bayles D.O."/>
            <person name="Looft T."/>
            <person name="Levine U.Y."/>
            <person name="Allen H.K."/>
        </authorList>
    </citation>
    <scope>NUCLEOTIDE SEQUENCE [LARGE SCALE GENOMIC DNA]</scope>
    <source>
        <strain evidence="10 11">68-3-10</strain>
    </source>
</reference>
<keyword evidence="5" id="KW-0572">Peptidoglycan-anchor</keyword>
<keyword evidence="3" id="KW-0964">Secreted</keyword>
<dbReference type="Pfam" id="PF05738">
    <property type="entry name" value="Cna_B"/>
    <property type="match status" value="5"/>
</dbReference>
<feature type="domain" description="CNA-B" evidence="8">
    <location>
        <begin position="583"/>
        <end position="666"/>
    </location>
</feature>
<evidence type="ECO:0000256" key="7">
    <source>
        <dbReference type="SAM" id="Phobius"/>
    </source>
</evidence>
<name>A0A1Q9JG42_9FIRM</name>
<dbReference type="CDD" id="cd00222">
    <property type="entry name" value="CollagenBindB"/>
    <property type="match status" value="5"/>
</dbReference>
<dbReference type="RefSeq" id="WP_075712203.1">
    <property type="nucleotide sequence ID" value="NZ_MJIE01000001.1"/>
</dbReference>
<proteinExistence type="predicted"/>
<dbReference type="EMBL" id="MJIE01000001">
    <property type="protein sequence ID" value="OLR55206.1"/>
    <property type="molecule type" value="Genomic_DNA"/>
</dbReference>
<dbReference type="SUPFAM" id="SSF49478">
    <property type="entry name" value="Cna protein B-type domain"/>
    <property type="match status" value="5"/>
</dbReference>
<sequence>MMKNKTQNMPCTYETESLLFATVSIYNIKYLMKGTKDMKKKGLGVMLSLLVVCSIAFQGVNVFVYAEDVNTTSTKNVTQEINSQVKIVKVNKEKVQDDQQQSAETEGDAENNIKSGALRLRNQTRRAPTVKTPAKNAKELTKVISDIKLWDTNEGRYVTKTNDTYQLVKGSSYRFETDFDLSAYNGDLENGDTFTLTVPEPFTVKDGTIALTHKETGIAIGAATVTSNGEGKGGTVKVTLQNLDKYLEKTGADEVRDLKGTFYVNFTASEIMTEKTVTYNTTETADVITHKITVKEKGTTDYTEAIGKANFSKFGGVLENRPYTSEKLGKSGNYVHPWYVRVNVRQASYNNITVVDSISKEHAPMQYIPETAKVIYGYYDSTYSFHKEGELTEGVDYSIEYNSSYTDFELKILNASSRMASNGKPASYQLSYSTTAPADGSTVANTVEVYGDETQLTVNTDSTQTSTTTIRNSKITEGGTITLDVGYRIVLYKVDESTGNMLAGAVFKVTTPGGEEITLPATDATGRTYSRIFTSQEASQGDFTITEVTAPDGFKLLKEPIKVKVGSEGAIKTISNEPKEISVKVNKKWIGKEGGAVTVHLYADGEDTGKAITLDAANGWADGFDGLRQYRTNGEEIKYTIKEDVPAGYEDKVTGSQKDGYTITNTNVEKISIPVKKSWVGKKTDSVTVKLLADKKDTGKTITLHEAGQWKGSFSDLPKYDSVDGHKINYTIEEVKLDGYNSVVCGTAETGFTVTNTITGKVSIPVTKTWVGKEGDSAEIRLYADGTEVDSVTLNKSNNWQHTFTNLEKYKDGEEINYTIKEDSIENYKSEITGNAASGYTVKNINTEKVSVPVTKQWVGKETDQVKVKLLADNVEKDTATLTANGNWKHTFKDLPKYDETDGHEIVYTIAEVKVDGYTTGISGTAENGFTITNTISGKVSVPVTKKWVGGATGNITVNLYADGKKIDTQKLSKDNHWQYTFKDLDQYKDGKEIAYTIKEEKVSGYTTAINGDAKKGFVITNTRDTPKTPANTPDTGDNSNLLLYGGIMIASLGFILFLIGKKRKQI</sequence>
<dbReference type="SUPFAM" id="SSF49401">
    <property type="entry name" value="Bacterial adhesins"/>
    <property type="match status" value="1"/>
</dbReference>
<keyword evidence="2" id="KW-0134">Cell wall</keyword>
<dbReference type="Gene3D" id="2.60.40.1140">
    <property type="entry name" value="Collagen-binding surface protein Cna, B-type domain"/>
    <property type="match status" value="5"/>
</dbReference>
<feature type="domain" description="CNA-B" evidence="8">
    <location>
        <begin position="942"/>
        <end position="1023"/>
    </location>
</feature>
<keyword evidence="11" id="KW-1185">Reference proteome</keyword>
<gene>
    <name evidence="10" type="ORF">BHK98_03480</name>
</gene>
<dbReference type="InterPro" id="IPR041033">
    <property type="entry name" value="SpaA_PFL_dom_1"/>
</dbReference>
<dbReference type="NCBIfam" id="TIGR01167">
    <property type="entry name" value="LPXTG_anchor"/>
    <property type="match status" value="1"/>
</dbReference>
<evidence type="ECO:0000313" key="11">
    <source>
        <dbReference type="Proteomes" id="UP000187404"/>
    </source>
</evidence>
<dbReference type="Pfam" id="PF17802">
    <property type="entry name" value="SpaA"/>
    <property type="match status" value="1"/>
</dbReference>
<evidence type="ECO:0000259" key="8">
    <source>
        <dbReference type="Pfam" id="PF05738"/>
    </source>
</evidence>
<dbReference type="InterPro" id="IPR008966">
    <property type="entry name" value="Adhesion_dom_sf"/>
</dbReference>
<dbReference type="Gene3D" id="2.60.40.1280">
    <property type="match status" value="1"/>
</dbReference>
<protein>
    <submittedName>
        <fullName evidence="10">Uncharacterized protein</fullName>
    </submittedName>
</protein>
<keyword evidence="4" id="KW-0732">Signal</keyword>
<dbReference type="GO" id="GO:0007155">
    <property type="term" value="P:cell adhesion"/>
    <property type="evidence" value="ECO:0007669"/>
    <property type="project" value="InterPro"/>
</dbReference>
<evidence type="ECO:0000256" key="4">
    <source>
        <dbReference type="ARBA" id="ARBA00022729"/>
    </source>
</evidence>
<dbReference type="STRING" id="1261640.BHK98_03480"/>
<evidence type="ECO:0000256" key="6">
    <source>
        <dbReference type="SAM" id="MobiDB-lite"/>
    </source>
</evidence>
<keyword evidence="7" id="KW-1133">Transmembrane helix</keyword>
<dbReference type="InterPro" id="IPR011252">
    <property type="entry name" value="Fibrogen-bd_dom1"/>
</dbReference>
<evidence type="ECO:0000256" key="5">
    <source>
        <dbReference type="ARBA" id="ARBA00023088"/>
    </source>
</evidence>
<dbReference type="AlphaFoldDB" id="A0A1Q9JG42"/>
<comment type="subcellular location">
    <subcellularLocation>
        <location evidence="1">Secreted</location>
        <location evidence="1">Cell wall</location>
    </subcellularLocation>
</comment>
<feature type="domain" description="CNA-B" evidence="8">
    <location>
        <begin position="674"/>
        <end position="757"/>
    </location>
</feature>
<dbReference type="InterPro" id="IPR013783">
    <property type="entry name" value="Ig-like_fold"/>
</dbReference>
<feature type="domain" description="SpaA-like prealbumin fold" evidence="9">
    <location>
        <begin position="489"/>
        <end position="574"/>
    </location>
</feature>
<evidence type="ECO:0000256" key="1">
    <source>
        <dbReference type="ARBA" id="ARBA00004191"/>
    </source>
</evidence>
<comment type="caution">
    <text evidence="10">The sequence shown here is derived from an EMBL/GenBank/DDBJ whole genome shotgun (WGS) entry which is preliminary data.</text>
</comment>
<feature type="region of interest" description="Disordered" evidence="6">
    <location>
        <begin position="93"/>
        <end position="133"/>
    </location>
</feature>
<feature type="domain" description="CNA-B" evidence="8">
    <location>
        <begin position="764"/>
        <end position="844"/>
    </location>
</feature>
<feature type="transmembrane region" description="Helical" evidence="7">
    <location>
        <begin position="1042"/>
        <end position="1061"/>
    </location>
</feature>
<organism evidence="10 11">
    <name type="scientific">Hornefia porci</name>
    <dbReference type="NCBI Taxonomy" id="2652292"/>
    <lineage>
        <taxon>Bacteria</taxon>
        <taxon>Bacillati</taxon>
        <taxon>Bacillota</taxon>
        <taxon>Clostridia</taxon>
        <taxon>Peptostreptococcales</taxon>
        <taxon>Anaerovoracaceae</taxon>
        <taxon>Hornefia</taxon>
    </lineage>
</organism>
<dbReference type="OrthoDB" id="1768994at2"/>
<accession>A0A1Q9JG42</accession>
<evidence type="ECO:0000256" key="2">
    <source>
        <dbReference type="ARBA" id="ARBA00022512"/>
    </source>
</evidence>
<keyword evidence="7" id="KW-0472">Membrane</keyword>
<evidence type="ECO:0000313" key="10">
    <source>
        <dbReference type="EMBL" id="OLR55206.1"/>
    </source>
</evidence>